<dbReference type="GO" id="GO:0017147">
    <property type="term" value="F:Wnt-protein binding"/>
    <property type="evidence" value="ECO:0007669"/>
    <property type="project" value="TreeGrafter"/>
</dbReference>
<dbReference type="GO" id="GO:0060070">
    <property type="term" value="P:canonical Wnt signaling pathway"/>
    <property type="evidence" value="ECO:0007669"/>
    <property type="project" value="TreeGrafter"/>
</dbReference>
<dbReference type="AlphaFoldDB" id="A0A226MNC2"/>
<proteinExistence type="predicted"/>
<keyword evidence="4" id="KW-0732">Signal</keyword>
<feature type="disulfide bond" evidence="3">
    <location>
        <begin position="49"/>
        <end position="95"/>
    </location>
</feature>
<evidence type="ECO:0000256" key="4">
    <source>
        <dbReference type="SAM" id="SignalP"/>
    </source>
</evidence>
<dbReference type="GO" id="GO:0042813">
    <property type="term" value="F:Wnt receptor activity"/>
    <property type="evidence" value="ECO:0007669"/>
    <property type="project" value="TreeGrafter"/>
</dbReference>
<dbReference type="InterPro" id="IPR020067">
    <property type="entry name" value="Frizzled_dom"/>
</dbReference>
<dbReference type="InterPro" id="IPR036790">
    <property type="entry name" value="Frizzled_dom_sf"/>
</dbReference>
<gene>
    <name evidence="6" type="ORF">ASZ78_003931</name>
</gene>
<evidence type="ECO:0000313" key="6">
    <source>
        <dbReference type="EMBL" id="OXB56640.1"/>
    </source>
</evidence>
<evidence type="ECO:0000256" key="1">
    <source>
        <dbReference type="ARBA" id="ARBA00022473"/>
    </source>
</evidence>
<dbReference type="PANTHER" id="PTHR11309">
    <property type="entry name" value="FRIZZLED"/>
    <property type="match status" value="1"/>
</dbReference>
<dbReference type="InterPro" id="IPR015526">
    <property type="entry name" value="Frizzled/SFRP"/>
</dbReference>
<comment type="caution">
    <text evidence="3">Lacks conserved residue(s) required for the propagation of feature annotation.</text>
</comment>
<keyword evidence="2 3" id="KW-1015">Disulfide bond</keyword>
<dbReference type="EMBL" id="MCFN01000626">
    <property type="protein sequence ID" value="OXB56640.1"/>
    <property type="molecule type" value="Genomic_DNA"/>
</dbReference>
<evidence type="ECO:0000256" key="3">
    <source>
        <dbReference type="PROSITE-ProRule" id="PRU00090"/>
    </source>
</evidence>
<dbReference type="GO" id="GO:0005886">
    <property type="term" value="C:plasma membrane"/>
    <property type="evidence" value="ECO:0007669"/>
    <property type="project" value="TreeGrafter"/>
</dbReference>
<keyword evidence="1" id="KW-0217">Developmental protein</keyword>
<feature type="chain" id="PRO_5012307976" description="FZ domain-containing protein" evidence="4">
    <location>
        <begin position="26"/>
        <end position="102"/>
    </location>
</feature>
<name>A0A226MNC2_CALSU</name>
<dbReference type="GO" id="GO:0035567">
    <property type="term" value="P:non-canonical Wnt signaling pathway"/>
    <property type="evidence" value="ECO:0007669"/>
    <property type="project" value="TreeGrafter"/>
</dbReference>
<feature type="signal peptide" evidence="4">
    <location>
        <begin position="1"/>
        <end position="25"/>
    </location>
</feature>
<dbReference type="PROSITE" id="PS50038">
    <property type="entry name" value="FZ"/>
    <property type="match status" value="1"/>
</dbReference>
<dbReference type="Pfam" id="PF01392">
    <property type="entry name" value="Fz"/>
    <property type="match status" value="1"/>
</dbReference>
<sequence length="102" mass="10981">MRAPPGALPALAVLLAGLSAAPSRGQPYSEKGISVPDHGFCQPISIPLCTDIAYNQTIMPNLLGHTNQEDAGLEVHQFYPLVKVQCSLELKFFLCSMAARRS</sequence>
<evidence type="ECO:0000259" key="5">
    <source>
        <dbReference type="PROSITE" id="PS50038"/>
    </source>
</evidence>
<dbReference type="STRING" id="9009.A0A226MNC2"/>
<feature type="domain" description="FZ" evidence="5">
    <location>
        <begin position="36"/>
        <end position="102"/>
    </location>
</feature>
<accession>A0A226MNC2</accession>
<dbReference type="SUPFAM" id="SSF63501">
    <property type="entry name" value="Frizzled cysteine-rich domain"/>
    <property type="match status" value="1"/>
</dbReference>
<keyword evidence="7" id="KW-1185">Reference proteome</keyword>
<dbReference type="PANTHER" id="PTHR11309:SF47">
    <property type="entry name" value="FRIZZLED"/>
    <property type="match status" value="1"/>
</dbReference>
<dbReference type="SMART" id="SM00063">
    <property type="entry name" value="FRI"/>
    <property type="match status" value="1"/>
</dbReference>
<evidence type="ECO:0000313" key="7">
    <source>
        <dbReference type="Proteomes" id="UP000198323"/>
    </source>
</evidence>
<protein>
    <recommendedName>
        <fullName evidence="5">FZ domain-containing protein</fullName>
    </recommendedName>
</protein>
<dbReference type="Proteomes" id="UP000198323">
    <property type="component" value="Unassembled WGS sequence"/>
</dbReference>
<evidence type="ECO:0000256" key="2">
    <source>
        <dbReference type="ARBA" id="ARBA00023157"/>
    </source>
</evidence>
<organism evidence="6 7">
    <name type="scientific">Callipepla squamata</name>
    <name type="common">Scaled quail</name>
    <dbReference type="NCBI Taxonomy" id="9009"/>
    <lineage>
        <taxon>Eukaryota</taxon>
        <taxon>Metazoa</taxon>
        <taxon>Chordata</taxon>
        <taxon>Craniata</taxon>
        <taxon>Vertebrata</taxon>
        <taxon>Euteleostomi</taxon>
        <taxon>Archelosauria</taxon>
        <taxon>Archosauria</taxon>
        <taxon>Dinosauria</taxon>
        <taxon>Saurischia</taxon>
        <taxon>Theropoda</taxon>
        <taxon>Coelurosauria</taxon>
        <taxon>Aves</taxon>
        <taxon>Neognathae</taxon>
        <taxon>Galloanserae</taxon>
        <taxon>Galliformes</taxon>
        <taxon>Odontophoridae</taxon>
        <taxon>Callipepla</taxon>
    </lineage>
</organism>
<comment type="caution">
    <text evidence="6">The sequence shown here is derived from an EMBL/GenBank/DDBJ whole genome shotgun (WGS) entry which is preliminary data.</text>
</comment>
<dbReference type="OrthoDB" id="10053709at2759"/>
<reference evidence="6 7" key="1">
    <citation type="submission" date="2016-07" db="EMBL/GenBank/DDBJ databases">
        <title>Disparate Historic Effective Population Sizes Predicted by Modern Levels of Genome Diversity for the Scaled Quail (Callipepla squamata) and the Northern Bobwhite (Colinus virginianus): Inferences from First and Second Generation Draft Genome Assemblies for Sympatric New World Quail.</title>
        <authorList>
            <person name="Oldeschulte D.L."/>
            <person name="Halley Y.A."/>
            <person name="Bhattarai E.K."/>
            <person name="Brashear W.A."/>
            <person name="Hill J."/>
            <person name="Metz R.P."/>
            <person name="Johnson C.D."/>
            <person name="Rollins D."/>
            <person name="Peterson M.J."/>
            <person name="Bickhart D.M."/>
            <person name="Decker J.E."/>
            <person name="Seabury C.M."/>
        </authorList>
    </citation>
    <scope>NUCLEOTIDE SEQUENCE [LARGE SCALE GENOMIC DNA]</scope>
    <source>
        <strain evidence="6 7">Texas</strain>
        <tissue evidence="6">Leg muscle</tissue>
    </source>
</reference>
<dbReference type="Gene3D" id="1.10.2000.10">
    <property type="entry name" value="Frizzled cysteine-rich domain"/>
    <property type="match status" value="1"/>
</dbReference>